<comment type="caution">
    <text evidence="4">The sequence shown here is derived from an EMBL/GenBank/DDBJ whole genome shotgun (WGS) entry which is preliminary data.</text>
</comment>
<comment type="cofactor">
    <cofactor evidence="1">
        <name>pyridoxal 5'-phosphate</name>
        <dbReference type="ChEBI" id="CHEBI:597326"/>
    </cofactor>
</comment>
<name>A0A3D9KZ01_MARFU</name>
<evidence type="ECO:0000313" key="4">
    <source>
        <dbReference type="EMBL" id="RED91792.1"/>
    </source>
</evidence>
<gene>
    <name evidence="4" type="ORF">C7460_13628</name>
</gene>
<dbReference type="CDD" id="cd01561">
    <property type="entry name" value="CBS_like"/>
    <property type="match status" value="1"/>
</dbReference>
<dbReference type="EMBL" id="QREG01000036">
    <property type="protein sequence ID" value="RED91792.1"/>
    <property type="molecule type" value="Genomic_DNA"/>
</dbReference>
<dbReference type="Gene3D" id="3.40.50.1100">
    <property type="match status" value="2"/>
</dbReference>
<dbReference type="AlphaFoldDB" id="A0A3D9KZ01"/>
<proteinExistence type="predicted"/>
<evidence type="ECO:0000259" key="3">
    <source>
        <dbReference type="Pfam" id="PF00291"/>
    </source>
</evidence>
<keyword evidence="2" id="KW-0663">Pyridoxal phosphate</keyword>
<evidence type="ECO:0000313" key="5">
    <source>
        <dbReference type="Proteomes" id="UP000256779"/>
    </source>
</evidence>
<feature type="domain" description="Tryptophan synthase beta chain-like PALP" evidence="3">
    <location>
        <begin position="2"/>
        <end position="290"/>
    </location>
</feature>
<dbReference type="PANTHER" id="PTHR10314">
    <property type="entry name" value="CYSTATHIONINE BETA-SYNTHASE"/>
    <property type="match status" value="1"/>
</dbReference>
<organism evidence="4 5">
    <name type="scientific">Marinoscillum furvescens DSM 4134</name>
    <dbReference type="NCBI Taxonomy" id="1122208"/>
    <lineage>
        <taxon>Bacteria</taxon>
        <taxon>Pseudomonadati</taxon>
        <taxon>Bacteroidota</taxon>
        <taxon>Cytophagia</taxon>
        <taxon>Cytophagales</taxon>
        <taxon>Reichenbachiellaceae</taxon>
        <taxon>Marinoscillum</taxon>
    </lineage>
</organism>
<protein>
    <submittedName>
        <fullName evidence="4">Cysteine synthase A</fullName>
    </submittedName>
</protein>
<keyword evidence="5" id="KW-1185">Reference proteome</keyword>
<dbReference type="SUPFAM" id="SSF53686">
    <property type="entry name" value="Tryptophan synthase beta subunit-like PLP-dependent enzymes"/>
    <property type="match status" value="1"/>
</dbReference>
<dbReference type="Pfam" id="PF00291">
    <property type="entry name" value="PALP"/>
    <property type="match status" value="1"/>
</dbReference>
<accession>A0A3D9KZ01</accession>
<dbReference type="InterPro" id="IPR036052">
    <property type="entry name" value="TrpB-like_PALP_sf"/>
</dbReference>
<dbReference type="RefSeq" id="WP_115870448.1">
    <property type="nucleotide sequence ID" value="NZ_QREG01000036.1"/>
</dbReference>
<dbReference type="OrthoDB" id="9778118at2"/>
<dbReference type="InterPro" id="IPR050214">
    <property type="entry name" value="Cys_Synth/Cystath_Beta-Synth"/>
</dbReference>
<reference evidence="4 5" key="1">
    <citation type="submission" date="2018-07" db="EMBL/GenBank/DDBJ databases">
        <title>Genomic Encyclopedia of Type Strains, Phase IV (KMG-IV): sequencing the most valuable type-strain genomes for metagenomic binning, comparative biology and taxonomic classification.</title>
        <authorList>
            <person name="Goeker M."/>
        </authorList>
    </citation>
    <scope>NUCLEOTIDE SEQUENCE [LARGE SCALE GENOMIC DNA]</scope>
    <source>
        <strain evidence="4 5">DSM 4134</strain>
    </source>
</reference>
<dbReference type="GO" id="GO:1901605">
    <property type="term" value="P:alpha-amino acid metabolic process"/>
    <property type="evidence" value="ECO:0007669"/>
    <property type="project" value="UniProtKB-ARBA"/>
</dbReference>
<dbReference type="InterPro" id="IPR001926">
    <property type="entry name" value="TrpB-like_PALP"/>
</dbReference>
<dbReference type="Proteomes" id="UP000256779">
    <property type="component" value="Unassembled WGS sequence"/>
</dbReference>
<evidence type="ECO:0000256" key="1">
    <source>
        <dbReference type="ARBA" id="ARBA00001933"/>
    </source>
</evidence>
<sequence>MNGIGNTPLLQLKHLTSSADADVYVKFEGANLTGSMKDRMALSMILGAEKRGDLKPGGRIVEYTGGSTGSSLAMVCAARGYKAHFVSSNGFSAEKIRTMRAFGATVEIIKAKNGTLTADVIDQMIVRTRELSTKENTYWVDQVNNMDNKLGYHPMAHELLAALPAFDEFVMAAGGGGCFSGNAEVLKAQLPDLKAIAVEPYNVRNISGGNTSGTHKLEGIGLSFTPSILRKDLIDEVIAVKDEDAYRTANLLASKEGIFGGATSGANVWAALQRAKTLGKGKKIVTVICDSGLKYLNGDLYQPS</sequence>
<evidence type="ECO:0000256" key="2">
    <source>
        <dbReference type="ARBA" id="ARBA00022898"/>
    </source>
</evidence>